<evidence type="ECO:0000313" key="10">
    <source>
        <dbReference type="Proteomes" id="UP000183190"/>
    </source>
</evidence>
<dbReference type="PANTHER" id="PTHR30572:SF4">
    <property type="entry name" value="ABC TRANSPORTER PERMEASE YTRF"/>
    <property type="match status" value="1"/>
</dbReference>
<comment type="similarity">
    <text evidence="6">Belongs to the ABC-4 integral membrane protein family.</text>
</comment>
<evidence type="ECO:0000256" key="4">
    <source>
        <dbReference type="ARBA" id="ARBA00022989"/>
    </source>
</evidence>
<feature type="domain" description="ABC3 transporter permease C-terminal" evidence="8">
    <location>
        <begin position="369"/>
        <end position="480"/>
    </location>
</feature>
<evidence type="ECO:0000256" key="7">
    <source>
        <dbReference type="SAM" id="Phobius"/>
    </source>
</evidence>
<evidence type="ECO:0000256" key="6">
    <source>
        <dbReference type="ARBA" id="ARBA00038076"/>
    </source>
</evidence>
<feature type="transmembrane region" description="Helical" evidence="7">
    <location>
        <begin position="410"/>
        <end position="436"/>
    </location>
</feature>
<keyword evidence="4 7" id="KW-1133">Transmembrane helix</keyword>
<evidence type="ECO:0000259" key="8">
    <source>
        <dbReference type="Pfam" id="PF02687"/>
    </source>
</evidence>
<keyword evidence="2" id="KW-1003">Cell membrane</keyword>
<evidence type="ECO:0000256" key="2">
    <source>
        <dbReference type="ARBA" id="ARBA00022475"/>
    </source>
</evidence>
<feature type="transmembrane region" description="Helical" evidence="7">
    <location>
        <begin position="535"/>
        <end position="557"/>
    </location>
</feature>
<feature type="transmembrane region" description="Helical" evidence="7">
    <location>
        <begin position="456"/>
        <end position="477"/>
    </location>
</feature>
<reference evidence="9 10" key="1">
    <citation type="submission" date="2016-10" db="EMBL/GenBank/DDBJ databases">
        <authorList>
            <person name="de Groot N.N."/>
        </authorList>
    </citation>
    <scope>NUCLEOTIDE SEQUENCE [LARGE SCALE GENOMIC DNA]</scope>
    <source>
        <strain evidence="9 10">YAD2003</strain>
    </source>
</reference>
<dbReference type="RefSeq" id="WP_074718840.1">
    <property type="nucleotide sequence ID" value="NZ_FNWV01000017.1"/>
</dbReference>
<feature type="domain" description="ABC3 transporter permease C-terminal" evidence="8">
    <location>
        <begin position="786"/>
        <end position="892"/>
    </location>
</feature>
<keyword evidence="3 7" id="KW-0812">Transmembrane</keyword>
<dbReference type="InterPro" id="IPR003838">
    <property type="entry name" value="ABC3_permease_C"/>
</dbReference>
<dbReference type="AlphaFoldDB" id="A0A1H6LH22"/>
<dbReference type="GO" id="GO:0005886">
    <property type="term" value="C:plasma membrane"/>
    <property type="evidence" value="ECO:0007669"/>
    <property type="project" value="UniProtKB-SubCell"/>
</dbReference>
<dbReference type="OrthoDB" id="9793166at2"/>
<protein>
    <submittedName>
        <fullName evidence="9">FtsX-like permease family protein</fullName>
    </submittedName>
</protein>
<keyword evidence="5 7" id="KW-0472">Membrane</keyword>
<feature type="transmembrane region" description="Helical" evidence="7">
    <location>
        <begin position="20"/>
        <end position="41"/>
    </location>
</feature>
<dbReference type="GO" id="GO:0022857">
    <property type="term" value="F:transmembrane transporter activity"/>
    <property type="evidence" value="ECO:0007669"/>
    <property type="project" value="TreeGrafter"/>
</dbReference>
<dbReference type="PANTHER" id="PTHR30572">
    <property type="entry name" value="MEMBRANE COMPONENT OF TRANSPORTER-RELATED"/>
    <property type="match status" value="1"/>
</dbReference>
<dbReference type="Pfam" id="PF02687">
    <property type="entry name" value="FtsX"/>
    <property type="match status" value="2"/>
</dbReference>
<dbReference type="InterPro" id="IPR050250">
    <property type="entry name" value="Macrolide_Exporter_MacB"/>
</dbReference>
<sequence length="907" mass="102412">MKHLIALSLKYIRRQKLRTILTFMCITLSAFILATVCAYGSSIFTTLLNYEIDESGTWELDVENWIEHTQDPEKAMETVKGHPSVDDYCYYSHEYISLATVRFGASFFEISDGKTSHRVKFADITNCNGNAELISHYETDGAISMNKSEGIYVSRIFEDMGYKEGDTVTFTIRPANGKYDESSQIMKEMRSELKEKYGTEYTFYDEEYDELSEELQIKASKAKIGDLLANNKGIYLDDTPIVDITYGEPVEYTIKIAGFTDTLRSTEKFIDILNTSGEKLSYAEISEKNPDVIYNGDDTKEMYIRITDNIDFDEAVKKLFTDLGFDYDKDFYNKTEFGVPTNTMLLALEWKSSDAISSIIPSFVVPGLILLLIAWFIARFVIDNAFEMAVQERSTHFAALRVMGASKLQVATVVMAEAIFYIFTAIPLGIIAALLICRSSINSFSNIGFSMFEFSAKPAFIGMAIFLCLIAVLISAYTSAMWAARKLSPAEALNFGKPKRGKKKLKKSKSKLDLNSKKFLRRYTRKNIGAAKSRFIVSTITMGLGVLMFTFSSLIAINTYKEMKDINNDEVYDFWIDEYYGEADRDPVATIKNSFGDKNIFEKVQIEVYGERTFTYSEDIDSMLISGTFLNPGENSRRARIESVNRDEYEAEKLDELTGMSYDELVASKSVFKNYTEKKERVFTAVEKESTIKFVGTDTEMKFIGTVRSKMEKGYNNTILIPIENTSDFNAYYYIKLKASPQHYEEAKEVINDFSAKHIVSQTLDTYFAGTGLSSYINAIVKIVLAFLISIWLVGILSMINSVNTSVLNRSRELMMLRSVGMTRKQLRKSVLMETIMFSATAAIVGTILGVLIFIPVWSEQLSKVIVPIIIVVALSLVFNIIIAVLSAIPATKSLEKVESIAQAVNR</sequence>
<accession>A0A1H6LH22</accession>
<comment type="subcellular location">
    <subcellularLocation>
        <location evidence="1">Cell membrane</location>
        <topology evidence="1">Multi-pass membrane protein</topology>
    </subcellularLocation>
</comment>
<dbReference type="EMBL" id="FNWV01000017">
    <property type="protein sequence ID" value="SEH84594.1"/>
    <property type="molecule type" value="Genomic_DNA"/>
</dbReference>
<evidence type="ECO:0000256" key="5">
    <source>
        <dbReference type="ARBA" id="ARBA00023136"/>
    </source>
</evidence>
<evidence type="ECO:0000313" key="9">
    <source>
        <dbReference type="EMBL" id="SEH84594.1"/>
    </source>
</evidence>
<gene>
    <name evidence="9" type="ORF">SAMN02910265_03005</name>
</gene>
<evidence type="ECO:0000256" key="1">
    <source>
        <dbReference type="ARBA" id="ARBA00004651"/>
    </source>
</evidence>
<organism evidence="9 10">
    <name type="scientific">Ruminococcus flavefaciens</name>
    <dbReference type="NCBI Taxonomy" id="1265"/>
    <lineage>
        <taxon>Bacteria</taxon>
        <taxon>Bacillati</taxon>
        <taxon>Bacillota</taxon>
        <taxon>Clostridia</taxon>
        <taxon>Eubacteriales</taxon>
        <taxon>Oscillospiraceae</taxon>
        <taxon>Ruminococcus</taxon>
    </lineage>
</organism>
<feature type="transmembrane region" description="Helical" evidence="7">
    <location>
        <begin position="830"/>
        <end position="859"/>
    </location>
</feature>
<dbReference type="Proteomes" id="UP000183190">
    <property type="component" value="Unassembled WGS sequence"/>
</dbReference>
<name>A0A1H6LH22_RUMFL</name>
<proteinExistence type="inferred from homology"/>
<feature type="transmembrane region" description="Helical" evidence="7">
    <location>
        <begin position="865"/>
        <end position="889"/>
    </location>
</feature>
<feature type="transmembrane region" description="Helical" evidence="7">
    <location>
        <begin position="783"/>
        <end position="809"/>
    </location>
</feature>
<evidence type="ECO:0000256" key="3">
    <source>
        <dbReference type="ARBA" id="ARBA00022692"/>
    </source>
</evidence>
<feature type="transmembrane region" description="Helical" evidence="7">
    <location>
        <begin position="363"/>
        <end position="382"/>
    </location>
</feature>